<proteinExistence type="evidence at transcript level"/>
<dbReference type="Pfam" id="PF19429">
    <property type="entry name" value="EVA_Class_A"/>
    <property type="match status" value="1"/>
</dbReference>
<feature type="signal peptide" evidence="7">
    <location>
        <begin position="1"/>
        <end position="16"/>
    </location>
</feature>
<evidence type="ECO:0000256" key="3">
    <source>
        <dbReference type="ARBA" id="ARBA00022729"/>
    </source>
</evidence>
<dbReference type="Gene3D" id="2.30.130.100">
    <property type="match status" value="1"/>
</dbReference>
<keyword evidence="3 6" id="KW-0732">Signal</keyword>
<sequence>MAFLWIFAFAFVAAAAKETAPPGAVEGCGETPTTPGPKQFGVVTDVNSCKKKILMMKGRPYPASCTVVCPRRNYTIRDWKPCLELTADRILEERQDETVYKCKVGACVRGQCRLLPFPSTVPCKVPDDVRLRQE</sequence>
<evidence type="ECO:0000256" key="5">
    <source>
        <dbReference type="ARBA" id="ARBA00023180"/>
    </source>
</evidence>
<keyword evidence="4 6" id="KW-1015">Disulfide bond</keyword>
<reference evidence="8" key="1">
    <citation type="submission" date="2014-03" db="EMBL/GenBank/DDBJ databases">
        <title>The sialotranscriptome of Amblyomma triste, Amblyomma parvum and Amblyomma cajennense ticks, uncovered by 454-based RNA-seq.</title>
        <authorList>
            <person name="Garcia G.R."/>
            <person name="Gardinassi L.G."/>
            <person name="Ribeiro J.M."/>
            <person name="Anatrielo E."/>
            <person name="Ferreira B.R."/>
            <person name="Moreira H.N."/>
            <person name="Mafra C."/>
            <person name="Olegario M.M."/>
            <person name="Szabo P.J."/>
            <person name="Miranda-Santos I.K."/>
            <person name="Maruyama S.R."/>
        </authorList>
    </citation>
    <scope>NUCLEOTIDE SEQUENCE</scope>
    <source>
        <strain evidence="8">Araguapaz</strain>
        <tissue evidence="8">Salivary glands</tissue>
    </source>
</reference>
<keyword evidence="5 6" id="KW-0325">Glycoprotein</keyword>
<dbReference type="GO" id="GO:0005576">
    <property type="term" value="C:extracellular region"/>
    <property type="evidence" value="ECO:0007669"/>
    <property type="project" value="UniProtKB-SubCell"/>
</dbReference>
<evidence type="ECO:0000256" key="7">
    <source>
        <dbReference type="SAM" id="SignalP"/>
    </source>
</evidence>
<keyword evidence="2 6" id="KW-0964">Secreted</keyword>
<comment type="function">
    <text evidence="6">Salivary chemokine-binding protein which binds to host chemokines.</text>
</comment>
<evidence type="ECO:0000256" key="6">
    <source>
        <dbReference type="RuleBase" id="RU369006"/>
    </source>
</evidence>
<organism evidence="8">
    <name type="scientific">Amblyomma parvum</name>
    <name type="common">South American tick</name>
    <dbReference type="NCBI Taxonomy" id="251391"/>
    <lineage>
        <taxon>Eukaryota</taxon>
        <taxon>Metazoa</taxon>
        <taxon>Ecdysozoa</taxon>
        <taxon>Arthropoda</taxon>
        <taxon>Chelicerata</taxon>
        <taxon>Arachnida</taxon>
        <taxon>Acari</taxon>
        <taxon>Parasitiformes</taxon>
        <taxon>Ixodida</taxon>
        <taxon>Ixodoidea</taxon>
        <taxon>Ixodidae</taxon>
        <taxon>Amblyomminae</taxon>
        <taxon>Amblyomma</taxon>
    </lineage>
</organism>
<protein>
    <recommendedName>
        <fullName evidence="6">Evasin</fullName>
    </recommendedName>
</protein>
<evidence type="ECO:0000256" key="1">
    <source>
        <dbReference type="ARBA" id="ARBA00004613"/>
    </source>
</evidence>
<evidence type="ECO:0000256" key="4">
    <source>
        <dbReference type="ARBA" id="ARBA00023157"/>
    </source>
</evidence>
<comment type="subcellular location">
    <subcellularLocation>
        <location evidence="1 6">Secreted</location>
    </subcellularLocation>
</comment>
<dbReference type="EMBL" id="GBBL01000267">
    <property type="protein sequence ID" value="JAC27053.1"/>
    <property type="molecule type" value="mRNA"/>
</dbReference>
<feature type="chain" id="PRO_5001520452" description="Evasin" evidence="7">
    <location>
        <begin position="17"/>
        <end position="134"/>
    </location>
</feature>
<evidence type="ECO:0000313" key="8">
    <source>
        <dbReference type="EMBL" id="JAC27053.1"/>
    </source>
</evidence>
<dbReference type="GO" id="GO:0019957">
    <property type="term" value="F:C-C chemokine binding"/>
    <property type="evidence" value="ECO:0007669"/>
    <property type="project" value="InterPro"/>
</dbReference>
<dbReference type="InterPro" id="IPR045797">
    <property type="entry name" value="EVA_Class_A"/>
</dbReference>
<evidence type="ECO:0000256" key="2">
    <source>
        <dbReference type="ARBA" id="ARBA00022525"/>
    </source>
</evidence>
<name>A0A023G209_AMBPA</name>
<dbReference type="AlphaFoldDB" id="A0A023G209"/>
<accession>A0A023G209</accession>